<dbReference type="Proteomes" id="UP001319180">
    <property type="component" value="Unassembled WGS sequence"/>
</dbReference>
<comment type="caution">
    <text evidence="2">The sequence shown here is derived from an EMBL/GenBank/DDBJ whole genome shotgun (WGS) entry which is preliminary data.</text>
</comment>
<evidence type="ECO:0000313" key="2">
    <source>
        <dbReference type="EMBL" id="MBT1688304.1"/>
    </source>
</evidence>
<evidence type="ECO:0000256" key="1">
    <source>
        <dbReference type="SAM" id="Coils"/>
    </source>
</evidence>
<dbReference type="RefSeq" id="WP_254091531.1">
    <property type="nucleotide sequence ID" value="NZ_JAHESC010000024.1"/>
</dbReference>
<accession>A0AAP2DAI4</accession>
<name>A0AAP2DAI4_9BACT</name>
<sequence length="75" mass="8500">MGNLQQKIVKAGHRSDELLHQKQIIVSDNQAQAQRFAALQQEHQALLRQHEALQQMLARERSRLATFLGKTSPAS</sequence>
<evidence type="ECO:0000313" key="3">
    <source>
        <dbReference type="Proteomes" id="UP001319180"/>
    </source>
</evidence>
<organism evidence="2 3">
    <name type="scientific">Dawidia soli</name>
    <dbReference type="NCBI Taxonomy" id="2782352"/>
    <lineage>
        <taxon>Bacteria</taxon>
        <taxon>Pseudomonadati</taxon>
        <taxon>Bacteroidota</taxon>
        <taxon>Cytophagia</taxon>
        <taxon>Cytophagales</taxon>
        <taxon>Chryseotaleaceae</taxon>
        <taxon>Dawidia</taxon>
    </lineage>
</organism>
<gene>
    <name evidence="2" type="ORF">KK078_17160</name>
</gene>
<protein>
    <submittedName>
        <fullName evidence="2">Uncharacterized protein</fullName>
    </submittedName>
</protein>
<feature type="coiled-coil region" evidence="1">
    <location>
        <begin position="29"/>
        <end position="63"/>
    </location>
</feature>
<dbReference type="EMBL" id="JAHESC010000024">
    <property type="protein sequence ID" value="MBT1688304.1"/>
    <property type="molecule type" value="Genomic_DNA"/>
</dbReference>
<proteinExistence type="predicted"/>
<keyword evidence="1" id="KW-0175">Coiled coil</keyword>
<reference evidence="2 3" key="1">
    <citation type="submission" date="2021-05" db="EMBL/GenBank/DDBJ databases">
        <title>A Polyphasic approach of four new species of the genus Ohtaekwangia: Ohtaekwangia histidinii sp. nov., Ohtaekwangia cretensis sp. nov., Ohtaekwangia indiensis sp. nov., Ohtaekwangia reichenbachii sp. nov. from diverse environment.</title>
        <authorList>
            <person name="Octaviana S."/>
        </authorList>
    </citation>
    <scope>NUCLEOTIDE SEQUENCE [LARGE SCALE GENOMIC DNA]</scope>
    <source>
        <strain evidence="2 3">PWU37</strain>
    </source>
</reference>
<keyword evidence="3" id="KW-1185">Reference proteome</keyword>
<dbReference type="AlphaFoldDB" id="A0AAP2DAI4"/>